<protein>
    <recommendedName>
        <fullName evidence="3">Clp R domain-containing protein</fullName>
    </recommendedName>
</protein>
<proteinExistence type="predicted"/>
<accession>A0AAE3YRU9</accession>
<evidence type="ECO:0000259" key="3">
    <source>
        <dbReference type="PROSITE" id="PS51903"/>
    </source>
</evidence>
<dbReference type="InterPro" id="IPR004176">
    <property type="entry name" value="Clp_R_N"/>
</dbReference>
<keyword evidence="5" id="KW-1185">Reference proteome</keyword>
<dbReference type="RefSeq" id="WP_310368827.1">
    <property type="nucleotide sequence ID" value="NZ_JAVDYB010000001.1"/>
</dbReference>
<dbReference type="AlphaFoldDB" id="A0AAE3YRU9"/>
<reference evidence="4" key="1">
    <citation type="submission" date="2023-07" db="EMBL/GenBank/DDBJ databases">
        <title>Sequencing the genomes of 1000 actinobacteria strains.</title>
        <authorList>
            <person name="Klenk H.-P."/>
        </authorList>
    </citation>
    <scope>NUCLEOTIDE SEQUENCE</scope>
    <source>
        <strain evidence="4">DSM 44707</strain>
    </source>
</reference>
<dbReference type="Pfam" id="PF02861">
    <property type="entry name" value="Clp_N"/>
    <property type="match status" value="1"/>
</dbReference>
<evidence type="ECO:0000256" key="1">
    <source>
        <dbReference type="PROSITE-ProRule" id="PRU01251"/>
    </source>
</evidence>
<gene>
    <name evidence="4" type="ORF">J2S41_003384</name>
</gene>
<keyword evidence="1" id="KW-0677">Repeat</keyword>
<feature type="region of interest" description="Disordered" evidence="2">
    <location>
        <begin position="64"/>
        <end position="96"/>
    </location>
</feature>
<comment type="caution">
    <text evidence="4">The sequence shown here is derived from an EMBL/GenBank/DDBJ whole genome shotgun (WGS) entry which is preliminary data.</text>
</comment>
<evidence type="ECO:0000313" key="4">
    <source>
        <dbReference type="EMBL" id="MDR7276606.1"/>
    </source>
</evidence>
<dbReference type="Proteomes" id="UP001183643">
    <property type="component" value="Unassembled WGS sequence"/>
</dbReference>
<dbReference type="PROSITE" id="PS51903">
    <property type="entry name" value="CLP_R"/>
    <property type="match status" value="1"/>
</dbReference>
<dbReference type="InterPro" id="IPR036628">
    <property type="entry name" value="Clp_N_dom_sf"/>
</dbReference>
<organism evidence="4 5">
    <name type="scientific">Catenuloplanes atrovinosus</name>
    <dbReference type="NCBI Taxonomy" id="137266"/>
    <lineage>
        <taxon>Bacteria</taxon>
        <taxon>Bacillati</taxon>
        <taxon>Actinomycetota</taxon>
        <taxon>Actinomycetes</taxon>
        <taxon>Micromonosporales</taxon>
        <taxon>Micromonosporaceae</taxon>
        <taxon>Catenuloplanes</taxon>
    </lineage>
</organism>
<dbReference type="EMBL" id="JAVDYB010000001">
    <property type="protein sequence ID" value="MDR7276606.1"/>
    <property type="molecule type" value="Genomic_DNA"/>
</dbReference>
<evidence type="ECO:0000313" key="5">
    <source>
        <dbReference type="Proteomes" id="UP001183643"/>
    </source>
</evidence>
<sequence length="401" mass="41149">MGDAPFGPEPDLPSSEALAAAWRAALVRGRPAVTTGLLLAVIAKEHADLRDRLPGLTADALGADASTGQSAGPAERPGAAVRQPAAGGADSGRAVDVAHGPGAASLREARWWVLRNLSGRDRAHADAGGDPVWSAGLRTALAEAAAQAGDGGWIGIGVLAAAALRHPDPELTAWAAAAGADLPGIARAVRSAPGSAVEPYTPMLGMLTPLQALDPPLPAPLRLLTGFVARRVGRDPRWGGPVLPNLESEVLRQAVRAGHDRVTTEALLLAVLSLDAQLAAGGVRLAERFRAHNRGGELLRAAGLPAAPEPADGAEPGDVLGPEETARRLWSGGRPGDPVWGRRVIDALDRAGELARAAGHSDIGTTHVLAAALDDAESAAVRWLHDLGVDTVRLRQSASWS</sequence>
<evidence type="ECO:0000256" key="2">
    <source>
        <dbReference type="SAM" id="MobiDB-lite"/>
    </source>
</evidence>
<name>A0AAE3YRU9_9ACTN</name>
<dbReference type="SUPFAM" id="SSF81923">
    <property type="entry name" value="Double Clp-N motif"/>
    <property type="match status" value="1"/>
</dbReference>
<feature type="domain" description="Clp R" evidence="3">
    <location>
        <begin position="335"/>
        <end position="401"/>
    </location>
</feature>
<dbReference type="Gene3D" id="1.10.1780.10">
    <property type="entry name" value="Clp, N-terminal domain"/>
    <property type="match status" value="1"/>
</dbReference>